<proteinExistence type="predicted"/>
<accession>A0A9P8UJ09</accession>
<feature type="compositionally biased region" description="Acidic residues" evidence="1">
    <location>
        <begin position="161"/>
        <end position="170"/>
    </location>
</feature>
<sequence>MAQPNDDESWGDISKEPETRTDSDSDEKEVSQHLPARAKGKRPGVESDGQDETGAEDEDELVGVKGKTLRAKRPAKEKREGRETVPGNNNFAKASQRRVIGYEKIANGDRGRFHATTVNELKQRLKDLGQRVGGIKVELFLRYKEQASVEEFKMLPKGPDNEDGEEDDRNGEDQKSGGEKGTESGSEDGDSGEDEAKDDEVDNEERDVEKSDRKDFGIINDTKGEIETDIEAYKRRGDHLISNGAEPVGCAPDVKMREAERHEDGNEDQSEDGNNGDQVAKLPLQNAFVTEGPAKRRRDSNSSRGSKRAKHANVDLRGGAGDKNVDTTHVTPTNYYIPQNLLDQTLQQLLVKQPDLFQPGAPVPSNHDITFREYLRDNPKARLDMARSGHMGDQSFPEHDEEMVD</sequence>
<feature type="domain" description="SAP" evidence="2">
    <location>
        <begin position="113"/>
        <end position="147"/>
    </location>
</feature>
<evidence type="ECO:0000256" key="1">
    <source>
        <dbReference type="SAM" id="MobiDB-lite"/>
    </source>
</evidence>
<feature type="compositionally biased region" description="Basic and acidic residues" evidence="1">
    <location>
        <begin position="207"/>
        <end position="239"/>
    </location>
</feature>
<dbReference type="PROSITE" id="PS50800">
    <property type="entry name" value="SAP"/>
    <property type="match status" value="1"/>
</dbReference>
<dbReference type="AlphaFoldDB" id="A0A9P8UJ09"/>
<organism evidence="3 4">
    <name type="scientific">Truncatella angustata</name>
    <dbReference type="NCBI Taxonomy" id="152316"/>
    <lineage>
        <taxon>Eukaryota</taxon>
        <taxon>Fungi</taxon>
        <taxon>Dikarya</taxon>
        <taxon>Ascomycota</taxon>
        <taxon>Pezizomycotina</taxon>
        <taxon>Sordariomycetes</taxon>
        <taxon>Xylariomycetidae</taxon>
        <taxon>Amphisphaeriales</taxon>
        <taxon>Sporocadaceae</taxon>
        <taxon>Truncatella</taxon>
    </lineage>
</organism>
<evidence type="ECO:0000313" key="4">
    <source>
        <dbReference type="Proteomes" id="UP000758603"/>
    </source>
</evidence>
<feature type="compositionally biased region" description="Acidic residues" evidence="1">
    <location>
        <begin position="48"/>
        <end position="61"/>
    </location>
</feature>
<comment type="caution">
    <text evidence="3">The sequence shown here is derived from an EMBL/GenBank/DDBJ whole genome shotgun (WGS) entry which is preliminary data.</text>
</comment>
<feature type="compositionally biased region" description="Basic and acidic residues" evidence="1">
    <location>
        <begin position="13"/>
        <end position="31"/>
    </location>
</feature>
<feature type="region of interest" description="Disordered" evidence="1">
    <location>
        <begin position="148"/>
        <end position="327"/>
    </location>
</feature>
<feature type="compositionally biased region" description="Basic and acidic residues" evidence="1">
    <location>
        <begin position="254"/>
        <end position="264"/>
    </location>
</feature>
<feature type="region of interest" description="Disordered" evidence="1">
    <location>
        <begin position="1"/>
        <end position="92"/>
    </location>
</feature>
<dbReference type="EMBL" id="JAGPXC010000005">
    <property type="protein sequence ID" value="KAH6653082.1"/>
    <property type="molecule type" value="Genomic_DNA"/>
</dbReference>
<dbReference type="RefSeq" id="XP_045957359.1">
    <property type="nucleotide sequence ID" value="XM_046105936.1"/>
</dbReference>
<gene>
    <name evidence="3" type="ORF">BKA67DRAFT_647059</name>
</gene>
<protein>
    <recommendedName>
        <fullName evidence="2">SAP domain-containing protein</fullName>
    </recommendedName>
</protein>
<name>A0A9P8UJ09_9PEZI</name>
<feature type="compositionally biased region" description="Acidic residues" evidence="1">
    <location>
        <begin position="1"/>
        <end position="10"/>
    </location>
</feature>
<keyword evidence="4" id="KW-1185">Reference proteome</keyword>
<feature type="compositionally biased region" description="Basic residues" evidence="1">
    <location>
        <begin position="67"/>
        <end position="76"/>
    </location>
</feature>
<evidence type="ECO:0000259" key="2">
    <source>
        <dbReference type="PROSITE" id="PS50800"/>
    </source>
</evidence>
<dbReference type="InterPro" id="IPR003034">
    <property type="entry name" value="SAP_dom"/>
</dbReference>
<feature type="compositionally biased region" description="Acidic residues" evidence="1">
    <location>
        <begin position="185"/>
        <end position="206"/>
    </location>
</feature>
<dbReference type="Proteomes" id="UP000758603">
    <property type="component" value="Unassembled WGS sequence"/>
</dbReference>
<reference evidence="3" key="1">
    <citation type="journal article" date="2021" name="Nat. Commun.">
        <title>Genetic determinants of endophytism in the Arabidopsis root mycobiome.</title>
        <authorList>
            <person name="Mesny F."/>
            <person name="Miyauchi S."/>
            <person name="Thiergart T."/>
            <person name="Pickel B."/>
            <person name="Atanasova L."/>
            <person name="Karlsson M."/>
            <person name="Huettel B."/>
            <person name="Barry K.W."/>
            <person name="Haridas S."/>
            <person name="Chen C."/>
            <person name="Bauer D."/>
            <person name="Andreopoulos W."/>
            <person name="Pangilinan J."/>
            <person name="LaButti K."/>
            <person name="Riley R."/>
            <person name="Lipzen A."/>
            <person name="Clum A."/>
            <person name="Drula E."/>
            <person name="Henrissat B."/>
            <person name="Kohler A."/>
            <person name="Grigoriev I.V."/>
            <person name="Martin F.M."/>
            <person name="Hacquard S."/>
        </authorList>
    </citation>
    <scope>NUCLEOTIDE SEQUENCE</scope>
    <source>
        <strain evidence="3">MPI-SDFR-AT-0073</strain>
    </source>
</reference>
<feature type="compositionally biased region" description="Basic and acidic residues" evidence="1">
    <location>
        <begin position="171"/>
        <end position="182"/>
    </location>
</feature>
<dbReference type="OrthoDB" id="4776103at2759"/>
<evidence type="ECO:0000313" key="3">
    <source>
        <dbReference type="EMBL" id="KAH6653082.1"/>
    </source>
</evidence>
<dbReference type="GeneID" id="70134827"/>